<feature type="region of interest" description="Disordered" evidence="12">
    <location>
        <begin position="212"/>
        <end position="306"/>
    </location>
</feature>
<evidence type="ECO:0000256" key="5">
    <source>
        <dbReference type="ARBA" id="ARBA00022679"/>
    </source>
</evidence>
<dbReference type="EC" id="2.7.7.87" evidence="3"/>
<dbReference type="InterPro" id="IPR050156">
    <property type="entry name" value="TC-AMP_synthase_SUA5"/>
</dbReference>
<organism evidence="14 15">
    <name type="scientific">Janibacter indicus</name>
    <dbReference type="NCBI Taxonomy" id="857417"/>
    <lineage>
        <taxon>Bacteria</taxon>
        <taxon>Bacillati</taxon>
        <taxon>Actinomycetota</taxon>
        <taxon>Actinomycetes</taxon>
        <taxon>Micrococcales</taxon>
        <taxon>Intrasporangiaceae</taxon>
        <taxon>Janibacter</taxon>
    </lineage>
</organism>
<evidence type="ECO:0000259" key="13">
    <source>
        <dbReference type="PROSITE" id="PS51163"/>
    </source>
</evidence>
<dbReference type="Proteomes" id="UP000182938">
    <property type="component" value="Chromosome"/>
</dbReference>
<dbReference type="KEGG" id="jte:ASJ30_04205"/>
<sequence>MSPVVDATTADREQSVTATVDAVRRGEVVVIPTDTVYGIGADAFDPEAVAAVLNAKGRGRDMPPPVLIPDVRTVDGLARAVPEWARRLVTELWPGPLTLVLLAQPSLHWDLGETAGTVALRMPDDEIALEVLRETGPLAVTSANRTGEPAATTVTDAAVQLGPAVSVYLDGGPRTSQEPSTIIDCTGEHPVVLRLGAIGRERLEEILGVGFDRPADAGEGVADVATPDDTDSADHAGPDPQPGDLPVYDDEDPEVAAAEAARHHEARHGTAGDAADAQWEDLPSSDPAHPETDPTDPTTPTTEAPR</sequence>
<gene>
    <name evidence="14" type="ORF">ASJ30_04205</name>
</gene>
<feature type="domain" description="YrdC-like" evidence="13">
    <location>
        <begin position="13"/>
        <end position="198"/>
    </location>
</feature>
<dbReference type="Pfam" id="PF01300">
    <property type="entry name" value="Sua5_yciO_yrdC"/>
    <property type="match status" value="1"/>
</dbReference>
<dbReference type="AlphaFoldDB" id="A0A1L3MEP1"/>
<dbReference type="SUPFAM" id="SSF55821">
    <property type="entry name" value="YrdC/RibB"/>
    <property type="match status" value="1"/>
</dbReference>
<reference evidence="14 15" key="1">
    <citation type="submission" date="2015-11" db="EMBL/GenBank/DDBJ databases">
        <authorList>
            <person name="Zhang Y."/>
            <person name="Guo Z."/>
        </authorList>
    </citation>
    <scope>NUCLEOTIDE SEQUENCE [LARGE SCALE GENOMIC DNA]</scope>
    <source>
        <strain evidence="14 15">YFY001</strain>
    </source>
</reference>
<keyword evidence="5" id="KW-0808">Transferase</keyword>
<accession>A0A1L3MEP1</accession>
<dbReference type="InterPro" id="IPR006070">
    <property type="entry name" value="Sua5-like_dom"/>
</dbReference>
<comment type="subcellular location">
    <subcellularLocation>
        <location evidence="1">Cytoplasm</location>
    </subcellularLocation>
</comment>
<dbReference type="GO" id="GO:0005524">
    <property type="term" value="F:ATP binding"/>
    <property type="evidence" value="ECO:0007669"/>
    <property type="project" value="UniProtKB-KW"/>
</dbReference>
<evidence type="ECO:0000256" key="8">
    <source>
        <dbReference type="ARBA" id="ARBA00022741"/>
    </source>
</evidence>
<dbReference type="GO" id="GO:0000049">
    <property type="term" value="F:tRNA binding"/>
    <property type="evidence" value="ECO:0007669"/>
    <property type="project" value="TreeGrafter"/>
</dbReference>
<dbReference type="GO" id="GO:0061710">
    <property type="term" value="F:L-threonylcarbamoyladenylate synthase"/>
    <property type="evidence" value="ECO:0007669"/>
    <property type="project" value="UniProtKB-EC"/>
</dbReference>
<keyword evidence="9" id="KW-0067">ATP-binding</keyword>
<feature type="compositionally biased region" description="Basic and acidic residues" evidence="12">
    <location>
        <begin position="260"/>
        <end position="270"/>
    </location>
</feature>
<dbReference type="GO" id="GO:0008033">
    <property type="term" value="P:tRNA processing"/>
    <property type="evidence" value="ECO:0007669"/>
    <property type="project" value="UniProtKB-KW"/>
</dbReference>
<evidence type="ECO:0000256" key="6">
    <source>
        <dbReference type="ARBA" id="ARBA00022694"/>
    </source>
</evidence>
<protein>
    <recommendedName>
        <fullName evidence="10">L-threonylcarbamoyladenylate synthase</fullName>
        <ecNumber evidence="3">2.7.7.87</ecNumber>
    </recommendedName>
    <alternativeName>
        <fullName evidence="10">L-threonylcarbamoyladenylate synthase</fullName>
    </alternativeName>
</protein>
<evidence type="ECO:0000256" key="3">
    <source>
        <dbReference type="ARBA" id="ARBA00012584"/>
    </source>
</evidence>
<comment type="similarity">
    <text evidence="2">Belongs to the SUA5 family.</text>
</comment>
<dbReference type="InterPro" id="IPR017945">
    <property type="entry name" value="DHBP_synth_RibB-like_a/b_dom"/>
</dbReference>
<evidence type="ECO:0000256" key="11">
    <source>
        <dbReference type="ARBA" id="ARBA00048366"/>
    </source>
</evidence>
<dbReference type="NCBIfam" id="TIGR00057">
    <property type="entry name" value="L-threonylcarbamoyladenylate synthase"/>
    <property type="match status" value="1"/>
</dbReference>
<evidence type="ECO:0000256" key="7">
    <source>
        <dbReference type="ARBA" id="ARBA00022695"/>
    </source>
</evidence>
<dbReference type="GO" id="GO:0003725">
    <property type="term" value="F:double-stranded RNA binding"/>
    <property type="evidence" value="ECO:0007669"/>
    <property type="project" value="InterPro"/>
</dbReference>
<keyword evidence="7" id="KW-0548">Nucleotidyltransferase</keyword>
<evidence type="ECO:0000256" key="2">
    <source>
        <dbReference type="ARBA" id="ARBA00007663"/>
    </source>
</evidence>
<proteinExistence type="inferred from homology"/>
<evidence type="ECO:0000256" key="10">
    <source>
        <dbReference type="ARBA" id="ARBA00029774"/>
    </source>
</evidence>
<name>A0A1L3MEP1_9MICO</name>
<dbReference type="PROSITE" id="PS51163">
    <property type="entry name" value="YRDC"/>
    <property type="match status" value="1"/>
</dbReference>
<dbReference type="GO" id="GO:0005737">
    <property type="term" value="C:cytoplasm"/>
    <property type="evidence" value="ECO:0007669"/>
    <property type="project" value="UniProtKB-SubCell"/>
</dbReference>
<evidence type="ECO:0000256" key="9">
    <source>
        <dbReference type="ARBA" id="ARBA00022840"/>
    </source>
</evidence>
<evidence type="ECO:0000313" key="15">
    <source>
        <dbReference type="Proteomes" id="UP000182938"/>
    </source>
</evidence>
<evidence type="ECO:0000256" key="12">
    <source>
        <dbReference type="SAM" id="MobiDB-lite"/>
    </source>
</evidence>
<comment type="catalytic activity">
    <reaction evidence="11">
        <text>L-threonine + hydrogencarbonate + ATP = L-threonylcarbamoyladenylate + diphosphate + H2O</text>
        <dbReference type="Rhea" id="RHEA:36407"/>
        <dbReference type="ChEBI" id="CHEBI:15377"/>
        <dbReference type="ChEBI" id="CHEBI:17544"/>
        <dbReference type="ChEBI" id="CHEBI:30616"/>
        <dbReference type="ChEBI" id="CHEBI:33019"/>
        <dbReference type="ChEBI" id="CHEBI:57926"/>
        <dbReference type="ChEBI" id="CHEBI:73682"/>
        <dbReference type="EC" id="2.7.7.87"/>
    </reaction>
</comment>
<dbReference type="Gene3D" id="3.90.870.10">
    <property type="entry name" value="DHBP synthase"/>
    <property type="match status" value="1"/>
</dbReference>
<keyword evidence="8" id="KW-0547">Nucleotide-binding</keyword>
<keyword evidence="6" id="KW-0819">tRNA processing</keyword>
<dbReference type="PANTHER" id="PTHR17490">
    <property type="entry name" value="SUA5"/>
    <property type="match status" value="1"/>
</dbReference>
<evidence type="ECO:0000256" key="1">
    <source>
        <dbReference type="ARBA" id="ARBA00004496"/>
    </source>
</evidence>
<keyword evidence="15" id="KW-1185">Reference proteome</keyword>
<dbReference type="RefSeq" id="WP_072623994.1">
    <property type="nucleotide sequence ID" value="NZ_CP013290.1"/>
</dbReference>
<dbReference type="EMBL" id="CP013290">
    <property type="protein sequence ID" value="APH00833.1"/>
    <property type="molecule type" value="Genomic_DNA"/>
</dbReference>
<keyword evidence="4" id="KW-0963">Cytoplasm</keyword>
<evidence type="ECO:0000313" key="14">
    <source>
        <dbReference type="EMBL" id="APH00833.1"/>
    </source>
</evidence>
<dbReference type="GO" id="GO:0006450">
    <property type="term" value="P:regulation of translational fidelity"/>
    <property type="evidence" value="ECO:0007669"/>
    <property type="project" value="TreeGrafter"/>
</dbReference>
<dbReference type="PANTHER" id="PTHR17490:SF16">
    <property type="entry name" value="THREONYLCARBAMOYL-AMP SYNTHASE"/>
    <property type="match status" value="1"/>
</dbReference>
<feature type="compositionally biased region" description="Low complexity" evidence="12">
    <location>
        <begin position="295"/>
        <end position="306"/>
    </location>
</feature>
<evidence type="ECO:0000256" key="4">
    <source>
        <dbReference type="ARBA" id="ARBA00022490"/>
    </source>
</evidence>